<keyword evidence="1" id="KW-0175">Coiled coil</keyword>
<reference evidence="3 4" key="1">
    <citation type="submission" date="2024-01" db="EMBL/GenBank/DDBJ databases">
        <title>A draft genome for the cacao thread blight pathogen Marasmiellus scandens.</title>
        <authorList>
            <person name="Baruah I.K."/>
            <person name="Leung J."/>
            <person name="Bukari Y."/>
            <person name="Amoako-Attah I."/>
            <person name="Meinhardt L.W."/>
            <person name="Bailey B.A."/>
            <person name="Cohen S.P."/>
        </authorList>
    </citation>
    <scope>NUCLEOTIDE SEQUENCE [LARGE SCALE GENOMIC DNA]</scope>
    <source>
        <strain evidence="3 4">GH-19</strain>
    </source>
</reference>
<sequence>MATVTSPDPHQVHEADEGWLSIETGKSTVANPKVEPGESPYQFFFNLMKEKDDFVELGRIRIRALEKQVAELQEGHERIQALEKQVTELQDENRKLQAAIV</sequence>
<keyword evidence="4" id="KW-1185">Reference proteome</keyword>
<feature type="coiled-coil region" evidence="1">
    <location>
        <begin position="62"/>
        <end position="99"/>
    </location>
</feature>
<name>A0ABR1IM55_9AGAR</name>
<accession>A0ABR1IM55</accession>
<comment type="caution">
    <text evidence="3">The sequence shown here is derived from an EMBL/GenBank/DDBJ whole genome shotgun (WGS) entry which is preliminary data.</text>
</comment>
<organism evidence="3 4">
    <name type="scientific">Marasmiellus scandens</name>
    <dbReference type="NCBI Taxonomy" id="2682957"/>
    <lineage>
        <taxon>Eukaryota</taxon>
        <taxon>Fungi</taxon>
        <taxon>Dikarya</taxon>
        <taxon>Basidiomycota</taxon>
        <taxon>Agaricomycotina</taxon>
        <taxon>Agaricomycetes</taxon>
        <taxon>Agaricomycetidae</taxon>
        <taxon>Agaricales</taxon>
        <taxon>Marasmiineae</taxon>
        <taxon>Omphalotaceae</taxon>
        <taxon>Marasmiellus</taxon>
    </lineage>
</organism>
<feature type="region of interest" description="Disordered" evidence="2">
    <location>
        <begin position="1"/>
        <end position="22"/>
    </location>
</feature>
<dbReference type="Proteomes" id="UP001498398">
    <property type="component" value="Unassembled WGS sequence"/>
</dbReference>
<dbReference type="EMBL" id="JBANRG010000094">
    <property type="protein sequence ID" value="KAK7436448.1"/>
    <property type="molecule type" value="Genomic_DNA"/>
</dbReference>
<protein>
    <submittedName>
        <fullName evidence="3">Uncharacterized protein</fullName>
    </submittedName>
</protein>
<evidence type="ECO:0000256" key="1">
    <source>
        <dbReference type="SAM" id="Coils"/>
    </source>
</evidence>
<proteinExistence type="predicted"/>
<evidence type="ECO:0000313" key="3">
    <source>
        <dbReference type="EMBL" id="KAK7436448.1"/>
    </source>
</evidence>
<gene>
    <name evidence="3" type="ORF">VKT23_019161</name>
</gene>
<evidence type="ECO:0000313" key="4">
    <source>
        <dbReference type="Proteomes" id="UP001498398"/>
    </source>
</evidence>
<evidence type="ECO:0000256" key="2">
    <source>
        <dbReference type="SAM" id="MobiDB-lite"/>
    </source>
</evidence>